<organism evidence="2 3">
    <name type="scientific">Spongiactinospora rosea</name>
    <dbReference type="NCBI Taxonomy" id="2248750"/>
    <lineage>
        <taxon>Bacteria</taxon>
        <taxon>Bacillati</taxon>
        <taxon>Actinomycetota</taxon>
        <taxon>Actinomycetes</taxon>
        <taxon>Streptosporangiales</taxon>
        <taxon>Streptosporangiaceae</taxon>
        <taxon>Spongiactinospora</taxon>
    </lineage>
</organism>
<accession>A0A366M7P8</accession>
<evidence type="ECO:0000313" key="3">
    <source>
        <dbReference type="Proteomes" id="UP000253303"/>
    </source>
</evidence>
<reference evidence="2 3" key="1">
    <citation type="submission" date="2018-06" db="EMBL/GenBank/DDBJ databases">
        <title>Sphaerisporangium craniellae sp. nov., isolated from a marine sponge in the South China Sea.</title>
        <authorList>
            <person name="Li L."/>
        </authorList>
    </citation>
    <scope>NUCLEOTIDE SEQUENCE [LARGE SCALE GENOMIC DNA]</scope>
    <source>
        <strain evidence="2 3">LHW63015</strain>
    </source>
</reference>
<dbReference type="OrthoDB" id="4241224at2"/>
<feature type="domain" description="Minor tail T" evidence="1">
    <location>
        <begin position="1"/>
        <end position="62"/>
    </location>
</feature>
<proteinExistence type="predicted"/>
<gene>
    <name evidence="2" type="ORF">DP939_02625</name>
</gene>
<evidence type="ECO:0000259" key="1">
    <source>
        <dbReference type="Pfam" id="PF06223"/>
    </source>
</evidence>
<keyword evidence="3" id="KW-1185">Reference proteome</keyword>
<dbReference type="AlphaFoldDB" id="A0A366M7P8"/>
<dbReference type="RefSeq" id="WP_113978431.1">
    <property type="nucleotide sequence ID" value="NZ_QMEY01000001.1"/>
</dbReference>
<comment type="caution">
    <text evidence="2">The sequence shown here is derived from an EMBL/GenBank/DDBJ whole genome shotgun (WGS) entry which is preliminary data.</text>
</comment>
<name>A0A366M7P8_9ACTN</name>
<dbReference type="Proteomes" id="UP000253303">
    <property type="component" value="Unassembled WGS sequence"/>
</dbReference>
<dbReference type="EMBL" id="QMEY01000001">
    <property type="protein sequence ID" value="RBQ21624.1"/>
    <property type="molecule type" value="Genomic_DNA"/>
</dbReference>
<sequence>MAYERLTGALGQQRDDILAARTAFYVVSALSSSKTNKPKLSDFLPNWGLIREEAGGDDQESADQAGGGR</sequence>
<evidence type="ECO:0000313" key="2">
    <source>
        <dbReference type="EMBL" id="RBQ21624.1"/>
    </source>
</evidence>
<dbReference type="InterPro" id="IPR009350">
    <property type="entry name" value="Phage_tail_T"/>
</dbReference>
<protein>
    <recommendedName>
        <fullName evidence="1">Minor tail T domain-containing protein</fullName>
    </recommendedName>
</protein>
<dbReference type="Pfam" id="PF06223">
    <property type="entry name" value="Phage_tail_T"/>
    <property type="match status" value="1"/>
</dbReference>